<gene>
    <name evidence="1" type="primary">28950122</name>
</gene>
<protein>
    <submittedName>
        <fullName evidence="1">Uncharacterized protein</fullName>
    </submittedName>
</protein>
<evidence type="ECO:0000313" key="1">
    <source>
        <dbReference type="EnsemblFungi" id="FOXG_08483P0"/>
    </source>
</evidence>
<dbReference type="AlphaFoldDB" id="A0A0D2XWW7"/>
<dbReference type="EnsemblFungi" id="FOXG_08483T0">
    <property type="protein sequence ID" value="FOXG_08483P0"/>
    <property type="gene ID" value="FOXG_08483"/>
</dbReference>
<organism evidence="1 2">
    <name type="scientific">Fusarium oxysporum (strain Fo5176)</name>
    <name type="common">Fusarium vascular wilt</name>
    <dbReference type="NCBI Taxonomy" id="660025"/>
    <lineage>
        <taxon>Eukaryota</taxon>
        <taxon>Fungi</taxon>
        <taxon>Dikarya</taxon>
        <taxon>Ascomycota</taxon>
        <taxon>Pezizomycotina</taxon>
        <taxon>Sordariomycetes</taxon>
        <taxon>Hypocreomycetidae</taxon>
        <taxon>Hypocreales</taxon>
        <taxon>Nectriaceae</taxon>
        <taxon>Fusarium</taxon>
        <taxon>Fusarium oxysporum species complex</taxon>
    </lineage>
</organism>
<proteinExistence type="predicted"/>
<dbReference type="VEuPathDB" id="FungiDB:FOXG_08483"/>
<evidence type="ECO:0000313" key="2">
    <source>
        <dbReference type="Proteomes" id="UP000002489"/>
    </source>
</evidence>
<accession>A0A0D2XWW7</accession>
<reference evidence="2" key="1">
    <citation type="journal article" date="2012" name="Mol. Plant Microbe Interact.">
        <title>A highly conserved effector in Fusarium oxysporum is required for full virulence on Arabidopsis.</title>
        <authorList>
            <person name="Thatcher L.F."/>
            <person name="Gardiner D.M."/>
            <person name="Kazan K."/>
            <person name="Manners J."/>
        </authorList>
    </citation>
    <scope>NUCLEOTIDE SEQUENCE [LARGE SCALE GENOMIC DNA]</scope>
    <source>
        <strain evidence="2">Fo5176</strain>
    </source>
</reference>
<sequence length="172" mass="18460">MQQPGAWFPIGRNLCTVRSTSYAVQTCLIYGRTATGFSRKSTNAFGWTKDSGAGEAMLSLAVICNEASTQATLASHGCTRDARGGQATGGILPNATIAHVSYEGPSVNTRHASCWKRCQRPCSLTAQLLTGFPSLLNETTSQAGDRSIHQLQREDALKPQDMGSFALETCYH</sequence>
<name>A0A0D2XWW7_FUSOF</name>
<dbReference type="Proteomes" id="UP000002489">
    <property type="component" value="Unassembled WGS sequence"/>
</dbReference>
<reference evidence="1" key="2">
    <citation type="submission" date="2025-08" db="UniProtKB">
        <authorList>
            <consortium name="EnsemblFungi"/>
        </authorList>
    </citation>
    <scope>IDENTIFICATION</scope>
    <source>
        <strain evidence="1">4287 / CBS 123668 / FGSC 9935 / NRRL 34936</strain>
    </source>
</reference>